<organism evidence="2 3">
    <name type="scientific">Purpureocillium takamizusanense</name>
    <dbReference type="NCBI Taxonomy" id="2060973"/>
    <lineage>
        <taxon>Eukaryota</taxon>
        <taxon>Fungi</taxon>
        <taxon>Dikarya</taxon>
        <taxon>Ascomycota</taxon>
        <taxon>Pezizomycotina</taxon>
        <taxon>Sordariomycetes</taxon>
        <taxon>Hypocreomycetidae</taxon>
        <taxon>Hypocreales</taxon>
        <taxon>Ophiocordycipitaceae</taxon>
        <taxon>Purpureocillium</taxon>
    </lineage>
</organism>
<name>A0A9Q8QTC2_9HYPO</name>
<dbReference type="RefSeq" id="XP_047847563.1">
    <property type="nucleotide sequence ID" value="XM_047991551.1"/>
</dbReference>
<evidence type="ECO:0000313" key="3">
    <source>
        <dbReference type="Proteomes" id="UP000829364"/>
    </source>
</evidence>
<reference evidence="2" key="1">
    <citation type="submission" date="2021-11" db="EMBL/GenBank/DDBJ databases">
        <title>Purpureocillium_takamizusanense_genome.</title>
        <authorList>
            <person name="Nguyen N.-H."/>
        </authorList>
    </citation>
    <scope>NUCLEOTIDE SEQUENCE</scope>
    <source>
        <strain evidence="2">PT3</strain>
    </source>
</reference>
<dbReference type="KEGG" id="ptkz:JDV02_009858"/>
<keyword evidence="3" id="KW-1185">Reference proteome</keyword>
<sequence length="259" mass="28805">MGLFDSLQPLEPNGDQVFKEARAWSCETQSILALPRELRWVLANIYNFSNEVLRLPSEESTAWQMRSWLVHWYTVADELFNIFGILAQSPEVDWFSRPCGESEPIAYHVRKPPVNHQSHGTDSSGARTIVRHQNFLRSVGGDHQGRIWPSNAALIHGWLSTQSHLPQVDGTAFFDPAPGGYTSSRRSPIPPATPRWSRDSSMAASSNLNPAAAEFMPVPPPTVCSTITSDAHSDVSDEGYASQSECDNEVLIRHRPLSV</sequence>
<proteinExistence type="predicted"/>
<accession>A0A9Q8QTC2</accession>
<evidence type="ECO:0000256" key="1">
    <source>
        <dbReference type="SAM" id="MobiDB-lite"/>
    </source>
</evidence>
<dbReference type="OrthoDB" id="4864073at2759"/>
<dbReference type="GeneID" id="72071803"/>
<dbReference type="AlphaFoldDB" id="A0A9Q8QTC2"/>
<evidence type="ECO:0000313" key="2">
    <source>
        <dbReference type="EMBL" id="UNI24082.1"/>
    </source>
</evidence>
<dbReference type="Proteomes" id="UP000829364">
    <property type="component" value="Chromosome 10"/>
</dbReference>
<dbReference type="EMBL" id="CP086363">
    <property type="protein sequence ID" value="UNI24082.1"/>
    <property type="molecule type" value="Genomic_DNA"/>
</dbReference>
<protein>
    <submittedName>
        <fullName evidence="2">Uncharacterized protein</fullName>
    </submittedName>
</protein>
<gene>
    <name evidence="2" type="ORF">JDV02_009858</name>
</gene>
<feature type="region of interest" description="Disordered" evidence="1">
    <location>
        <begin position="179"/>
        <end position="204"/>
    </location>
</feature>